<reference evidence="3 4" key="1">
    <citation type="journal article" date="2015" name="Genome Announc.">
        <title>Expanding the biotechnology potential of lactobacilli through comparative genomics of 213 strains and associated genera.</title>
        <authorList>
            <person name="Sun Z."/>
            <person name="Harris H.M."/>
            <person name="McCann A."/>
            <person name="Guo C."/>
            <person name="Argimon S."/>
            <person name="Zhang W."/>
            <person name="Yang X."/>
            <person name="Jeffery I.B."/>
            <person name="Cooney J.C."/>
            <person name="Kagawa T.F."/>
            <person name="Liu W."/>
            <person name="Song Y."/>
            <person name="Salvetti E."/>
            <person name="Wrobel A."/>
            <person name="Rasinkangas P."/>
            <person name="Parkhill J."/>
            <person name="Rea M.C."/>
            <person name="O'Sullivan O."/>
            <person name="Ritari J."/>
            <person name="Douillard F.P."/>
            <person name="Paul Ross R."/>
            <person name="Yang R."/>
            <person name="Briner A.E."/>
            <person name="Felis G.E."/>
            <person name="de Vos W.M."/>
            <person name="Barrangou R."/>
            <person name="Klaenhammer T.R."/>
            <person name="Caufield P.W."/>
            <person name="Cui Y."/>
            <person name="Zhang H."/>
            <person name="O'Toole P.W."/>
        </authorList>
    </citation>
    <scope>NUCLEOTIDE SEQUENCE [LARGE SCALE GENOMIC DNA]</scope>
    <source>
        <strain evidence="3 4">DSM 20014</strain>
    </source>
</reference>
<organism evidence="3 4">
    <name type="scientific">Weissella minor</name>
    <dbReference type="NCBI Taxonomy" id="1620"/>
    <lineage>
        <taxon>Bacteria</taxon>
        <taxon>Bacillati</taxon>
        <taxon>Bacillota</taxon>
        <taxon>Bacilli</taxon>
        <taxon>Lactobacillales</taxon>
        <taxon>Lactobacillaceae</taxon>
        <taxon>Weissella</taxon>
    </lineage>
</organism>
<dbReference type="Proteomes" id="UP000051673">
    <property type="component" value="Unassembled WGS sequence"/>
</dbReference>
<dbReference type="NCBIfam" id="NF005099">
    <property type="entry name" value="PRK06529.1"/>
    <property type="match status" value="1"/>
</dbReference>
<comment type="similarity">
    <text evidence="1">Belongs to the amidase family.</text>
</comment>
<dbReference type="Gene3D" id="3.90.1300.10">
    <property type="entry name" value="Amidase signature (AS) domain"/>
    <property type="match status" value="1"/>
</dbReference>
<dbReference type="EMBL" id="JQCD01000024">
    <property type="protein sequence ID" value="KRN77023.1"/>
    <property type="molecule type" value="Genomic_DNA"/>
</dbReference>
<dbReference type="GO" id="GO:0003824">
    <property type="term" value="F:catalytic activity"/>
    <property type="evidence" value="ECO:0007669"/>
    <property type="project" value="InterPro"/>
</dbReference>
<evidence type="ECO:0000259" key="2">
    <source>
        <dbReference type="Pfam" id="PF01425"/>
    </source>
</evidence>
<dbReference type="Pfam" id="PF01425">
    <property type="entry name" value="Amidase"/>
    <property type="match status" value="1"/>
</dbReference>
<evidence type="ECO:0000313" key="4">
    <source>
        <dbReference type="Proteomes" id="UP000051673"/>
    </source>
</evidence>
<feature type="domain" description="Amidase" evidence="2">
    <location>
        <begin position="29"/>
        <end position="476"/>
    </location>
</feature>
<dbReference type="PANTHER" id="PTHR11895:SF7">
    <property type="entry name" value="GLUTAMYL-TRNA(GLN) AMIDOTRANSFERASE SUBUNIT A, MITOCHONDRIAL"/>
    <property type="match status" value="1"/>
</dbReference>
<proteinExistence type="inferred from homology"/>
<dbReference type="STRING" id="1620.IV67_GL000536"/>
<evidence type="ECO:0000256" key="1">
    <source>
        <dbReference type="ARBA" id="ARBA00009199"/>
    </source>
</evidence>
<dbReference type="InterPro" id="IPR000120">
    <property type="entry name" value="Amidase"/>
</dbReference>
<dbReference type="InterPro" id="IPR023631">
    <property type="entry name" value="Amidase_dom"/>
</dbReference>
<dbReference type="InterPro" id="IPR036928">
    <property type="entry name" value="AS_sf"/>
</dbReference>
<dbReference type="PANTHER" id="PTHR11895">
    <property type="entry name" value="TRANSAMIDASE"/>
    <property type="match status" value="1"/>
</dbReference>
<accession>A0A0R2JIB0</accession>
<keyword evidence="4" id="KW-1185">Reference proteome</keyword>
<evidence type="ECO:0000313" key="3">
    <source>
        <dbReference type="EMBL" id="KRN77023.1"/>
    </source>
</evidence>
<protein>
    <submittedName>
        <fullName evidence="3">Amidase</fullName>
    </submittedName>
</protein>
<dbReference type="SUPFAM" id="SSF75304">
    <property type="entry name" value="Amidase signature (AS) enzymes"/>
    <property type="match status" value="1"/>
</dbReference>
<dbReference type="RefSeq" id="WP_057787916.1">
    <property type="nucleotide sequence ID" value="NZ_JQCD01000024.1"/>
</dbReference>
<comment type="caution">
    <text evidence="3">The sequence shown here is derived from an EMBL/GenBank/DDBJ whole genome shotgun (WGS) entry which is preliminary data.</text>
</comment>
<dbReference type="OrthoDB" id="9811471at2"/>
<gene>
    <name evidence="3" type="ORF">IV67_GL000536</name>
</gene>
<dbReference type="PATRIC" id="fig|1620.3.peg.543"/>
<name>A0A0R2JIB0_9LACO</name>
<dbReference type="AlphaFoldDB" id="A0A0R2JIB0"/>
<sequence>MVSISENILKLPAYELAQLIRDHEITSVDLINLALDKVEQDNSKLNAVITTRRLAALNEANALVDTGQPFFGVPLLIKGLGQSLSGASSTNGNKLFRDNIASETDNFVKALQAAGFIIIGQTNFPEFGFKNITDAQIYGPAHNPWNLDYQPGGSSGGSTAALADHMVPLASASDGGGSIRIPASWSGVIGLKPTRGRVPNGPSDWRSWQGAAINFAVTTNVKDTAILLDAMQIVQPAAVFQVPLNTDGFNNELAKPLQPLTVGYTTKSPIGTPVNPEAVNAVKNAVNFLESQGIATQEIDLPTDGTYLMETYYAMNAAETASMFDEIERATGHTVVQDDMEDLAWALYQTGKNISAIQYTQALSAWDHAAYQMDQLHQSYRAILTPTTADTAPRIDEPLVSPEDMERMRHITDYTPDEQQQIIWDQWLPSLIRSPFTQQANLTGNPAISLPTHITNTGLPLGIQFEAGKGEEGLLLQIAQLFEKEGQFKMRG</sequence>